<dbReference type="InterPro" id="IPR016566">
    <property type="entry name" value="UCP010219"/>
</dbReference>
<name>A0A238UVZ3_9ACTN</name>
<feature type="transmembrane region" description="Helical" evidence="2">
    <location>
        <begin position="167"/>
        <end position="188"/>
    </location>
</feature>
<sequence>MNVLRATTGTGQVSGPWPTAAEEPAPGDAPRARVWDLVGGLRGAVDGGLPPLVFVAANALVGAYAARSTALAAAIATAVSTGLGIVVLRLARKETPKQALAGLAGLAIAILFAVGSGEARGFFLPGIYVDAAYAVVLAASAALGRPLIGTLYGLLFGRREWRTDARLRRLFVLATLGWSVVYAVRASAQAFLYREDLPGLLAFGKLLLGWPLTALAVALTLAGVRRATRHADRDGRVAFTG</sequence>
<feature type="region of interest" description="Disordered" evidence="1">
    <location>
        <begin position="1"/>
        <end position="28"/>
    </location>
</feature>
<reference evidence="3 4" key="1">
    <citation type="submission" date="2017-06" db="EMBL/GenBank/DDBJ databases">
        <authorList>
            <person name="Kim H.J."/>
            <person name="Triplett B.A."/>
        </authorList>
    </citation>
    <scope>NUCLEOTIDE SEQUENCE [LARGE SCALE GENOMIC DNA]</scope>
    <source>
        <strain evidence="3 4">DSM 44272</strain>
    </source>
</reference>
<dbReference type="RefSeq" id="WP_089334836.1">
    <property type="nucleotide sequence ID" value="NZ_FZNO01000001.1"/>
</dbReference>
<organism evidence="3 4">
    <name type="scientific">Blastococcus mobilis</name>
    <dbReference type="NCBI Taxonomy" id="1938746"/>
    <lineage>
        <taxon>Bacteria</taxon>
        <taxon>Bacillati</taxon>
        <taxon>Actinomycetota</taxon>
        <taxon>Actinomycetes</taxon>
        <taxon>Geodermatophilales</taxon>
        <taxon>Geodermatophilaceae</taxon>
        <taxon>Blastococcus</taxon>
    </lineage>
</organism>
<evidence type="ECO:0008006" key="5">
    <source>
        <dbReference type="Google" id="ProtNLM"/>
    </source>
</evidence>
<dbReference type="Proteomes" id="UP000198403">
    <property type="component" value="Unassembled WGS sequence"/>
</dbReference>
<keyword evidence="2" id="KW-0812">Transmembrane</keyword>
<feature type="transmembrane region" description="Helical" evidence="2">
    <location>
        <begin position="200"/>
        <end position="224"/>
    </location>
</feature>
<accession>A0A238UVZ3</accession>
<feature type="transmembrane region" description="Helical" evidence="2">
    <location>
        <begin position="100"/>
        <end position="119"/>
    </location>
</feature>
<feature type="transmembrane region" description="Helical" evidence="2">
    <location>
        <begin position="131"/>
        <end position="155"/>
    </location>
</feature>
<evidence type="ECO:0000256" key="2">
    <source>
        <dbReference type="SAM" id="Phobius"/>
    </source>
</evidence>
<dbReference type="AlphaFoldDB" id="A0A238UVZ3"/>
<dbReference type="EMBL" id="FZNO01000001">
    <property type="protein sequence ID" value="SNR25513.1"/>
    <property type="molecule type" value="Genomic_DNA"/>
</dbReference>
<dbReference type="Pfam" id="PF11361">
    <property type="entry name" value="DUF3159"/>
    <property type="match status" value="1"/>
</dbReference>
<dbReference type="OrthoDB" id="5244221at2"/>
<protein>
    <recommendedName>
        <fullName evidence="5">DUF3159 domain-containing protein</fullName>
    </recommendedName>
</protein>
<evidence type="ECO:0000256" key="1">
    <source>
        <dbReference type="SAM" id="MobiDB-lite"/>
    </source>
</evidence>
<keyword evidence="2" id="KW-0472">Membrane</keyword>
<evidence type="ECO:0000313" key="3">
    <source>
        <dbReference type="EMBL" id="SNR25513.1"/>
    </source>
</evidence>
<feature type="transmembrane region" description="Helical" evidence="2">
    <location>
        <begin position="70"/>
        <end position="88"/>
    </location>
</feature>
<gene>
    <name evidence="3" type="ORF">SAMN06272737_101364</name>
</gene>
<feature type="compositionally biased region" description="Polar residues" evidence="1">
    <location>
        <begin position="1"/>
        <end position="13"/>
    </location>
</feature>
<proteinExistence type="predicted"/>
<keyword evidence="4" id="KW-1185">Reference proteome</keyword>
<keyword evidence="2" id="KW-1133">Transmembrane helix</keyword>
<evidence type="ECO:0000313" key="4">
    <source>
        <dbReference type="Proteomes" id="UP000198403"/>
    </source>
</evidence>